<reference evidence="1" key="1">
    <citation type="submission" date="2021-01" db="UniProtKB">
        <authorList>
            <consortium name="EnsemblPlants"/>
        </authorList>
    </citation>
    <scope>IDENTIFICATION</scope>
</reference>
<keyword evidence="2" id="KW-1185">Reference proteome</keyword>
<proteinExistence type="predicted"/>
<organism evidence="1 2">
    <name type="scientific">Kalanchoe fedtschenkoi</name>
    <name type="common">Lavender scallops</name>
    <name type="synonym">South American air plant</name>
    <dbReference type="NCBI Taxonomy" id="63787"/>
    <lineage>
        <taxon>Eukaryota</taxon>
        <taxon>Viridiplantae</taxon>
        <taxon>Streptophyta</taxon>
        <taxon>Embryophyta</taxon>
        <taxon>Tracheophyta</taxon>
        <taxon>Spermatophyta</taxon>
        <taxon>Magnoliopsida</taxon>
        <taxon>eudicotyledons</taxon>
        <taxon>Gunneridae</taxon>
        <taxon>Pentapetalae</taxon>
        <taxon>Saxifragales</taxon>
        <taxon>Crassulaceae</taxon>
        <taxon>Kalanchoe</taxon>
    </lineage>
</organism>
<dbReference type="EnsemblPlants" id="Kaladp0053s0385.1.v1.1">
    <property type="protein sequence ID" value="Kaladp0053s0385.1.v1.1.CDS.1"/>
    <property type="gene ID" value="Kaladp0053s0385.v1.1"/>
</dbReference>
<dbReference type="AlphaFoldDB" id="A0A7N0U390"/>
<dbReference type="Gramene" id="Kaladp0053s0385.1.v1.1">
    <property type="protein sequence ID" value="Kaladp0053s0385.1.v1.1.CDS.1"/>
    <property type="gene ID" value="Kaladp0053s0385.v1.1"/>
</dbReference>
<dbReference type="Proteomes" id="UP000594263">
    <property type="component" value="Unplaced"/>
</dbReference>
<accession>A0A7N0U390</accession>
<evidence type="ECO:0000313" key="1">
    <source>
        <dbReference type="EnsemblPlants" id="Kaladp0053s0385.1.v1.1.CDS.1"/>
    </source>
</evidence>
<name>A0A7N0U390_KALFE</name>
<evidence type="ECO:0000313" key="2">
    <source>
        <dbReference type="Proteomes" id="UP000594263"/>
    </source>
</evidence>
<sequence>MHFGKSRFVANFEEAVSWVECSNLENPTKTLKLAVKRIGEKGYIHTHCSRCSAGTVQFHLGSFRLVNNLLEIKTLLRNKLVINNLFKTLDSHVTIAKSLKLYVTIID</sequence>
<protein>
    <submittedName>
        <fullName evidence="1">Uncharacterized protein</fullName>
    </submittedName>
</protein>